<dbReference type="Proteomes" id="UP000644727">
    <property type="component" value="Unassembled WGS sequence"/>
</dbReference>
<organism evidence="4 5">
    <name type="scientific">Brachybacterium epidermidis</name>
    <dbReference type="NCBI Taxonomy" id="2781983"/>
    <lineage>
        <taxon>Bacteria</taxon>
        <taxon>Bacillati</taxon>
        <taxon>Actinomycetota</taxon>
        <taxon>Actinomycetes</taxon>
        <taxon>Micrococcales</taxon>
        <taxon>Dermabacteraceae</taxon>
        <taxon>Brachybacterium</taxon>
    </lineage>
</organism>
<comment type="caution">
    <text evidence="4">The sequence shown here is derived from an EMBL/GenBank/DDBJ whole genome shotgun (WGS) entry which is preliminary data.</text>
</comment>
<keyword evidence="2" id="KW-1133">Transmembrane helix</keyword>
<dbReference type="Pfam" id="PF25231">
    <property type="entry name" value="DUF7847"/>
    <property type="match status" value="1"/>
</dbReference>
<name>A0ABR9W489_9MICO</name>
<evidence type="ECO:0000256" key="1">
    <source>
        <dbReference type="SAM" id="MobiDB-lite"/>
    </source>
</evidence>
<reference evidence="4 5" key="1">
    <citation type="submission" date="2020-10" db="EMBL/GenBank/DDBJ databases">
        <title>Draft genome and description of Brachybacterium epidermidis sp nov.</title>
        <authorList>
            <person name="Boxberger M."/>
            <person name="La Scola B."/>
        </authorList>
    </citation>
    <scope>NUCLEOTIDE SEQUENCE [LARGE SCALE GENOMIC DNA]</scope>
    <source>
        <strain evidence="4 5">Marseille-Q2903</strain>
    </source>
</reference>
<sequence length="286" mass="29575">MTSHVPSPSPAPQPQAWPAQTDPAVQPDSHADASHPQATAHPAPAGQGPATVVPPPGTDLASDLGAALRFAGNALVRNPVAYLVSGLLYTVVLIVLGIAAVVVAVIVLAGMVSPSPDPEQVPLRELLVFYAVLFGMMLPLIPVALLWESGAGRAAEVVVEGARPTLGQAMVGPMRIILTALLVGVITLIGSLLFYIPGLIASVLLFFAIPASARGASPVEAIKQSVALVRANLGTTIVAWLVLSVVGSAAGMFVLPIIVTIPFYVLFQLGMFERLHGRELPDPARA</sequence>
<evidence type="ECO:0000313" key="5">
    <source>
        <dbReference type="Proteomes" id="UP000644727"/>
    </source>
</evidence>
<feature type="transmembrane region" description="Helical" evidence="2">
    <location>
        <begin position="127"/>
        <end position="147"/>
    </location>
</feature>
<accession>A0ABR9W489</accession>
<keyword evidence="5" id="KW-1185">Reference proteome</keyword>
<feature type="transmembrane region" description="Helical" evidence="2">
    <location>
        <begin position="237"/>
        <end position="267"/>
    </location>
</feature>
<evidence type="ECO:0000256" key="2">
    <source>
        <dbReference type="SAM" id="Phobius"/>
    </source>
</evidence>
<dbReference type="RefSeq" id="WP_193866513.1">
    <property type="nucleotide sequence ID" value="NZ_JADEYR010000014.1"/>
</dbReference>
<protein>
    <recommendedName>
        <fullName evidence="3">DUF7847 domain-containing protein</fullName>
    </recommendedName>
</protein>
<dbReference type="InterPro" id="IPR057169">
    <property type="entry name" value="DUF7847"/>
</dbReference>
<feature type="transmembrane region" description="Helical" evidence="2">
    <location>
        <begin position="176"/>
        <end position="209"/>
    </location>
</feature>
<keyword evidence="2" id="KW-0472">Membrane</keyword>
<evidence type="ECO:0000259" key="3">
    <source>
        <dbReference type="Pfam" id="PF25231"/>
    </source>
</evidence>
<feature type="region of interest" description="Disordered" evidence="1">
    <location>
        <begin position="1"/>
        <end position="56"/>
    </location>
</feature>
<feature type="transmembrane region" description="Helical" evidence="2">
    <location>
        <begin position="87"/>
        <end position="112"/>
    </location>
</feature>
<evidence type="ECO:0000313" key="4">
    <source>
        <dbReference type="EMBL" id="MBE9404770.1"/>
    </source>
</evidence>
<feature type="domain" description="DUF7847" evidence="3">
    <location>
        <begin position="180"/>
        <end position="270"/>
    </location>
</feature>
<dbReference type="EMBL" id="JADEYR010000014">
    <property type="protein sequence ID" value="MBE9404770.1"/>
    <property type="molecule type" value="Genomic_DNA"/>
</dbReference>
<keyword evidence="2" id="KW-0812">Transmembrane</keyword>
<gene>
    <name evidence="4" type="ORF">IOE58_11455</name>
</gene>
<proteinExistence type="predicted"/>